<dbReference type="SUPFAM" id="SSF51695">
    <property type="entry name" value="PLC-like phosphodiesterases"/>
    <property type="match status" value="1"/>
</dbReference>
<dbReference type="OMA" id="TQRIHIS"/>
<protein>
    <recommendedName>
        <fullName evidence="4">PLC-like phosphodiesterase</fullName>
    </recommendedName>
</protein>
<evidence type="ECO:0000313" key="1">
    <source>
        <dbReference type="EMBL" id="TBU23386.1"/>
    </source>
</evidence>
<gene>
    <name evidence="2" type="ORF">BD310DRAFT_966594</name>
    <name evidence="1" type="ORF">BD311DRAFT_731391</name>
</gene>
<name>A0A4Q9MC63_9APHY</name>
<keyword evidence="3" id="KW-1185">Reference proteome</keyword>
<dbReference type="GO" id="GO:0008081">
    <property type="term" value="F:phosphoric diester hydrolase activity"/>
    <property type="evidence" value="ECO:0007669"/>
    <property type="project" value="InterPro"/>
</dbReference>
<dbReference type="Gene3D" id="3.20.20.190">
    <property type="entry name" value="Phosphatidylinositol (PI) phosphodiesterase"/>
    <property type="match status" value="1"/>
</dbReference>
<organism evidence="1">
    <name type="scientific">Dichomitus squalens</name>
    <dbReference type="NCBI Taxonomy" id="114155"/>
    <lineage>
        <taxon>Eukaryota</taxon>
        <taxon>Fungi</taxon>
        <taxon>Dikarya</taxon>
        <taxon>Basidiomycota</taxon>
        <taxon>Agaricomycotina</taxon>
        <taxon>Agaricomycetes</taxon>
        <taxon>Polyporales</taxon>
        <taxon>Polyporaceae</taxon>
        <taxon>Dichomitus</taxon>
    </lineage>
</organism>
<proteinExistence type="predicted"/>
<evidence type="ECO:0000313" key="2">
    <source>
        <dbReference type="EMBL" id="TBU60261.1"/>
    </source>
</evidence>
<evidence type="ECO:0008006" key="4">
    <source>
        <dbReference type="Google" id="ProtNLM"/>
    </source>
</evidence>
<sequence length="421" mass="47553">MDVGAPLHPWPVPIVPNLLAGLHDAGHYKLERSTALRGTRSNQLEHGVRWFDIRPFLIKASPGDSGTWRTGHFSPLGGVLDWQGGCGASIDEVINDINNFTKDHPESIILDVTHGKGLDLTIDHRRDLLDKFTAVKHVFRTIADPEHVVLDYLPLTEFIGHGEAAVVLLGFDLGELHRRGFYHSSRYSVYNHYITLAQDDVAAVLSTLNPVQVFGPGADNYSVLRLTESHQRAEFPFALQNIAGGEYPSVLTVDNVRDDDVIVYGGRHIVDPGVHQRLQECIDAPRGFPISNENLGSDPWPGVKESCAIFYWEDGWVKGRYGKEHSSLHLEQDIKSIEYGGSDMKNHGVYYRFYRALVERGGVRINNDNLGGDLKVGQRKKCKVRYRELNGKDTEEYQVDEDKDLDFWERFSETQLSHDQW</sequence>
<dbReference type="Proteomes" id="UP000292082">
    <property type="component" value="Unassembled WGS sequence"/>
</dbReference>
<dbReference type="Proteomes" id="UP000292957">
    <property type="component" value="Unassembled WGS sequence"/>
</dbReference>
<reference evidence="1 3" key="1">
    <citation type="submission" date="2019-01" db="EMBL/GenBank/DDBJ databases">
        <title>Draft genome sequences of three monokaryotic isolates of the white-rot basidiomycete fungus Dichomitus squalens.</title>
        <authorList>
            <consortium name="DOE Joint Genome Institute"/>
            <person name="Lopez S.C."/>
            <person name="Andreopoulos B."/>
            <person name="Pangilinan J."/>
            <person name="Lipzen A."/>
            <person name="Riley R."/>
            <person name="Ahrendt S."/>
            <person name="Ng V."/>
            <person name="Barry K."/>
            <person name="Daum C."/>
            <person name="Grigoriev I.V."/>
            <person name="Hilden K.S."/>
            <person name="Makela M.R."/>
            <person name="de Vries R.P."/>
        </authorList>
    </citation>
    <scope>NUCLEOTIDE SEQUENCE [LARGE SCALE GENOMIC DNA]</scope>
    <source>
        <strain evidence="2 3">CBS 464.89</strain>
        <strain evidence="1">OM18370.1</strain>
    </source>
</reference>
<dbReference type="InterPro" id="IPR017946">
    <property type="entry name" value="PLC-like_Pdiesterase_TIM-brl"/>
</dbReference>
<dbReference type="STRING" id="114155.A0A4Q9MC63"/>
<dbReference type="AlphaFoldDB" id="A0A4Q9MC63"/>
<accession>A0A4Q9MC63</accession>
<evidence type="ECO:0000313" key="3">
    <source>
        <dbReference type="Proteomes" id="UP000292082"/>
    </source>
</evidence>
<dbReference type="OrthoDB" id="1046782at2759"/>
<dbReference type="EMBL" id="ML143506">
    <property type="protein sequence ID" value="TBU23386.1"/>
    <property type="molecule type" value="Genomic_DNA"/>
</dbReference>
<dbReference type="EMBL" id="ML145106">
    <property type="protein sequence ID" value="TBU60261.1"/>
    <property type="molecule type" value="Genomic_DNA"/>
</dbReference>
<dbReference type="GO" id="GO:0006629">
    <property type="term" value="P:lipid metabolic process"/>
    <property type="evidence" value="ECO:0007669"/>
    <property type="project" value="InterPro"/>
</dbReference>